<dbReference type="Ensembl" id="ENSGWIT00000043044.1">
    <property type="protein sequence ID" value="ENSGWIP00000039595.1"/>
    <property type="gene ID" value="ENSGWIG00000020019.1"/>
</dbReference>
<dbReference type="InterPro" id="IPR037213">
    <property type="entry name" value="Run_dom_sf"/>
</dbReference>
<dbReference type="GO" id="GO:0008270">
    <property type="term" value="F:zinc ion binding"/>
    <property type="evidence" value="ECO:0007669"/>
    <property type="project" value="UniProtKB-KW"/>
</dbReference>
<protein>
    <recommendedName>
        <fullName evidence="12">RUN and FYVE domain containing 2</fullName>
    </recommendedName>
</protein>
<keyword evidence="11" id="KW-1185">Reference proteome</keyword>
<accession>A0A8C5H4Z6</accession>
<dbReference type="PANTHER" id="PTHR45956">
    <property type="entry name" value="RUN AND FYVE DOMAIN-CONTAINING PROTEIN 2-LIKE PROTEIN"/>
    <property type="match status" value="1"/>
</dbReference>
<evidence type="ECO:0000256" key="1">
    <source>
        <dbReference type="ARBA" id="ARBA00022723"/>
    </source>
</evidence>
<dbReference type="InterPro" id="IPR011011">
    <property type="entry name" value="Znf_FYVE_PHD"/>
</dbReference>
<evidence type="ECO:0000256" key="5">
    <source>
        <dbReference type="PROSITE-ProRule" id="PRU00091"/>
    </source>
</evidence>
<dbReference type="Gene3D" id="3.30.40.10">
    <property type="entry name" value="Zinc/RING finger domain, C3HC4 (zinc finger)"/>
    <property type="match status" value="1"/>
</dbReference>
<dbReference type="InterPro" id="IPR013083">
    <property type="entry name" value="Znf_RING/FYVE/PHD"/>
</dbReference>
<dbReference type="PROSITE" id="PS50178">
    <property type="entry name" value="ZF_FYVE"/>
    <property type="match status" value="1"/>
</dbReference>
<dbReference type="PROSITE" id="PS50826">
    <property type="entry name" value="RUN"/>
    <property type="match status" value="1"/>
</dbReference>
<keyword evidence="4 6" id="KW-0175">Coiled coil</keyword>
<evidence type="ECO:0000256" key="7">
    <source>
        <dbReference type="SAM" id="SignalP"/>
    </source>
</evidence>
<dbReference type="SUPFAM" id="SSF140741">
    <property type="entry name" value="RUN domain-like"/>
    <property type="match status" value="1"/>
</dbReference>
<keyword evidence="1" id="KW-0479">Metal-binding</keyword>
<evidence type="ECO:0000313" key="11">
    <source>
        <dbReference type="Proteomes" id="UP000694680"/>
    </source>
</evidence>
<dbReference type="SMART" id="SM00593">
    <property type="entry name" value="RUN"/>
    <property type="match status" value="1"/>
</dbReference>
<feature type="domain" description="FYVE-type" evidence="8">
    <location>
        <begin position="483"/>
        <end position="541"/>
    </location>
</feature>
<reference evidence="10" key="1">
    <citation type="submission" date="2020-06" db="EMBL/GenBank/DDBJ databases">
        <authorList>
            <consortium name="Wellcome Sanger Institute Data Sharing"/>
        </authorList>
    </citation>
    <scope>NUCLEOTIDE SEQUENCE [LARGE SCALE GENOMIC DNA]</scope>
</reference>
<reference evidence="10" key="2">
    <citation type="submission" date="2025-08" db="UniProtKB">
        <authorList>
            <consortium name="Ensembl"/>
        </authorList>
    </citation>
    <scope>IDENTIFICATION</scope>
</reference>
<dbReference type="PANTHER" id="PTHR45956:SF3">
    <property type="entry name" value="RUN AND FYVE DOMAIN-CONTAINING PROTEIN 2"/>
    <property type="match status" value="1"/>
</dbReference>
<feature type="signal peptide" evidence="7">
    <location>
        <begin position="1"/>
        <end position="16"/>
    </location>
</feature>
<evidence type="ECO:0000259" key="9">
    <source>
        <dbReference type="PROSITE" id="PS50826"/>
    </source>
</evidence>
<keyword evidence="2 5" id="KW-0863">Zinc-finger</keyword>
<evidence type="ECO:0000256" key="4">
    <source>
        <dbReference type="ARBA" id="ARBA00023054"/>
    </source>
</evidence>
<reference evidence="10" key="3">
    <citation type="submission" date="2025-09" db="UniProtKB">
        <authorList>
            <consortium name="Ensembl"/>
        </authorList>
    </citation>
    <scope>IDENTIFICATION</scope>
</reference>
<evidence type="ECO:0000256" key="3">
    <source>
        <dbReference type="ARBA" id="ARBA00022833"/>
    </source>
</evidence>
<dbReference type="FunFam" id="1.20.58.900:FF:000001">
    <property type="entry name" value="RUN and FYVE domain containing 2"/>
    <property type="match status" value="1"/>
</dbReference>
<keyword evidence="7" id="KW-0732">Signal</keyword>
<organism evidence="10 11">
    <name type="scientific">Gouania willdenowi</name>
    <name type="common">Blunt-snouted clingfish</name>
    <name type="synonym">Lepadogaster willdenowi</name>
    <dbReference type="NCBI Taxonomy" id="441366"/>
    <lineage>
        <taxon>Eukaryota</taxon>
        <taxon>Metazoa</taxon>
        <taxon>Chordata</taxon>
        <taxon>Craniata</taxon>
        <taxon>Vertebrata</taxon>
        <taxon>Euteleostomi</taxon>
        <taxon>Actinopterygii</taxon>
        <taxon>Neopterygii</taxon>
        <taxon>Teleostei</taxon>
        <taxon>Neoteleostei</taxon>
        <taxon>Acanthomorphata</taxon>
        <taxon>Ovalentaria</taxon>
        <taxon>Blenniimorphae</taxon>
        <taxon>Blenniiformes</taxon>
        <taxon>Gobiesocoidei</taxon>
        <taxon>Gobiesocidae</taxon>
        <taxon>Gobiesocinae</taxon>
        <taxon>Gouania</taxon>
    </lineage>
</organism>
<proteinExistence type="predicted"/>
<feature type="coiled-coil region" evidence="6">
    <location>
        <begin position="291"/>
        <end position="395"/>
    </location>
</feature>
<dbReference type="Pfam" id="PF01363">
    <property type="entry name" value="FYVE"/>
    <property type="match status" value="1"/>
</dbReference>
<evidence type="ECO:0008006" key="12">
    <source>
        <dbReference type="Google" id="ProtNLM"/>
    </source>
</evidence>
<dbReference type="FunFam" id="3.30.40.10:FF:000046">
    <property type="entry name" value="RUN and FYVE domain containing 2"/>
    <property type="match status" value="1"/>
</dbReference>
<dbReference type="AlphaFoldDB" id="A0A8C5H4Z6"/>
<dbReference type="GO" id="GO:0005737">
    <property type="term" value="C:cytoplasm"/>
    <property type="evidence" value="ECO:0007669"/>
    <property type="project" value="TreeGrafter"/>
</dbReference>
<dbReference type="Pfam" id="PF02759">
    <property type="entry name" value="RUN"/>
    <property type="match status" value="1"/>
</dbReference>
<sequence>MLLLCLLCAALRDPMAMERANLLNMAKLSIKGLIESALSFGRTLDSDYPPLQQFFVVMEHCLKHGLRVKKSFLGFNKSLWGPLELVEKLCPEAAEISASVRDLPGLKTPLGRARAWLRLALMQKRLADYLRLLITRKDLLNDFYESSALMLEEEGAVIVGLLVGLNVIDANLCVKGEDLDSQVGVIDFSMYLKNDIDDYRTSILDQKNYVEELNRQLSFISYRSVNTCMFCSQLAIAKNNIIKLQEENQQLRSENSLILLKTQQHLEVTHGDVSVERDAYKQSSQGLDEMYNEAQRQLKEECQLRQDVENELVVQVSMKQEMELAMKLLEKDIHEKQDTLIGLRHQLDEVKAINVEMYQKMQSSDDEMQKKNSMISRLEEKTNQITATMKQLEQSVLRVCVCSICSQQLETDLKIEREWRQALQNDLDREKETVAQLSTEALQINGLKKASDTHRCVQISKLKIEDIKEANKALQGGQVWLKDKEATHCKLCEKEFSISRRKHHCRNCGEIFCNSCSDNELPLPASPKPVRVCDTCHALLLQRCSSNPT</sequence>
<dbReference type="SUPFAM" id="SSF57903">
    <property type="entry name" value="FYVE/PHD zinc finger"/>
    <property type="match status" value="1"/>
</dbReference>
<dbReference type="SMART" id="SM00064">
    <property type="entry name" value="FYVE"/>
    <property type="match status" value="1"/>
</dbReference>
<gene>
    <name evidence="10" type="primary">rufy2</name>
</gene>
<dbReference type="InterPro" id="IPR017455">
    <property type="entry name" value="Znf_FYVE-rel"/>
</dbReference>
<evidence type="ECO:0000259" key="8">
    <source>
        <dbReference type="PROSITE" id="PS50178"/>
    </source>
</evidence>
<keyword evidence="3" id="KW-0862">Zinc</keyword>
<feature type="domain" description="RUN" evidence="9">
    <location>
        <begin position="45"/>
        <end position="177"/>
    </location>
</feature>
<dbReference type="InterPro" id="IPR047335">
    <property type="entry name" value="RUFY1-3"/>
</dbReference>
<evidence type="ECO:0000256" key="6">
    <source>
        <dbReference type="SAM" id="Coils"/>
    </source>
</evidence>
<feature type="chain" id="PRO_5034361168" description="RUN and FYVE domain containing 2" evidence="7">
    <location>
        <begin position="17"/>
        <end position="549"/>
    </location>
</feature>
<name>A0A8C5H4Z6_GOUWI</name>
<dbReference type="InterPro" id="IPR000306">
    <property type="entry name" value="Znf_FYVE"/>
</dbReference>
<evidence type="ECO:0000256" key="2">
    <source>
        <dbReference type="ARBA" id="ARBA00022771"/>
    </source>
</evidence>
<dbReference type="InterPro" id="IPR004012">
    <property type="entry name" value="Run_dom"/>
</dbReference>
<evidence type="ECO:0000313" key="10">
    <source>
        <dbReference type="Ensembl" id="ENSGWIP00000039595.1"/>
    </source>
</evidence>
<dbReference type="Gene3D" id="1.20.58.900">
    <property type="match status" value="1"/>
</dbReference>
<dbReference type="Proteomes" id="UP000694680">
    <property type="component" value="Chromosome 3"/>
</dbReference>